<reference evidence="3" key="1">
    <citation type="submission" date="2010-05" db="EMBL/GenBank/DDBJ databases">
        <title>The Genome Sequence of Magnaporthe poae strain ATCC 64411.</title>
        <authorList>
            <consortium name="The Broad Institute Genome Sequencing Platform"/>
            <consortium name="Broad Institute Genome Sequencing Center for Infectious Disease"/>
            <person name="Ma L.-J."/>
            <person name="Dead R."/>
            <person name="Young S."/>
            <person name="Zeng Q."/>
            <person name="Koehrsen M."/>
            <person name="Alvarado L."/>
            <person name="Berlin A."/>
            <person name="Chapman S.B."/>
            <person name="Chen Z."/>
            <person name="Freedman E."/>
            <person name="Gellesch M."/>
            <person name="Goldberg J."/>
            <person name="Griggs A."/>
            <person name="Gujja S."/>
            <person name="Heilman E.R."/>
            <person name="Heiman D."/>
            <person name="Hepburn T."/>
            <person name="Howarth C."/>
            <person name="Jen D."/>
            <person name="Larson L."/>
            <person name="Mehta T."/>
            <person name="Neiman D."/>
            <person name="Pearson M."/>
            <person name="Roberts A."/>
            <person name="Saif S."/>
            <person name="Shea T."/>
            <person name="Shenoy N."/>
            <person name="Sisk P."/>
            <person name="Stolte C."/>
            <person name="Sykes S."/>
            <person name="Walk T."/>
            <person name="White J."/>
            <person name="Yandava C."/>
            <person name="Haas B."/>
            <person name="Nusbaum C."/>
            <person name="Birren B."/>
        </authorList>
    </citation>
    <scope>NUCLEOTIDE SEQUENCE</scope>
    <source>
        <strain evidence="3">ATCC 64411</strain>
    </source>
</reference>
<reference evidence="5" key="2">
    <citation type="submission" date="2010-05" db="EMBL/GenBank/DDBJ databases">
        <title>The genome sequence of Magnaporthe poae strain ATCC 64411.</title>
        <authorList>
            <person name="Ma L.-J."/>
            <person name="Dead R."/>
            <person name="Young S."/>
            <person name="Zeng Q."/>
            <person name="Koehrsen M."/>
            <person name="Alvarado L."/>
            <person name="Berlin A."/>
            <person name="Chapman S.B."/>
            <person name="Chen Z."/>
            <person name="Freedman E."/>
            <person name="Gellesch M."/>
            <person name="Goldberg J."/>
            <person name="Griggs A."/>
            <person name="Gujja S."/>
            <person name="Heilman E.R."/>
            <person name="Heiman D."/>
            <person name="Hepburn T."/>
            <person name="Howarth C."/>
            <person name="Jen D."/>
            <person name="Larson L."/>
            <person name="Mehta T."/>
            <person name="Neiman D."/>
            <person name="Pearson M."/>
            <person name="Roberts A."/>
            <person name="Saif S."/>
            <person name="Shea T."/>
            <person name="Shenoy N."/>
            <person name="Sisk P."/>
            <person name="Stolte C."/>
            <person name="Sykes S."/>
            <person name="Walk T."/>
            <person name="White J."/>
            <person name="Yandava C."/>
            <person name="Haas B."/>
            <person name="Nusbaum C."/>
            <person name="Birren B."/>
        </authorList>
    </citation>
    <scope>NUCLEOTIDE SEQUENCE [LARGE SCALE GENOMIC DNA]</scope>
    <source>
        <strain evidence="5">ATCC 64411 / 73-15</strain>
    </source>
</reference>
<feature type="compositionally biased region" description="Basic and acidic residues" evidence="1">
    <location>
        <begin position="1"/>
        <end position="31"/>
    </location>
</feature>
<sequence>MDRNTTPHQPDHAGLEFIDHGGLEVVDHPDGLEVLPDYPNYHNKSNNTPPIHGYPPGGHGPASSHWDQSVSGNTHFSSSPPSSFAYPPLLANGGGGGDGSGDSNSKEGTTGSSPPRAPREELVCGIGKQLFFVVIAVAGFFIVLAIALGLGLGLGLSHSSGDKPASPATTSSTSTAGPSRTTSYPAPRATVTTGPNLAITCPANNETLYQSGVEQGGGDRRFLLLCDRDYGGSPGDAVELNNTPTYTFADCIDRCAANAACKAAGWGLYQGKLVCWLKSDIMKPHSAAGWYFAVGEEILRNASLRKRSQL</sequence>
<dbReference type="eggNOG" id="ENOG502R93E">
    <property type="taxonomic scope" value="Eukaryota"/>
</dbReference>
<reference evidence="4" key="5">
    <citation type="submission" date="2015-06" db="UniProtKB">
        <authorList>
            <consortium name="EnsemblFungi"/>
        </authorList>
    </citation>
    <scope>IDENTIFICATION</scope>
    <source>
        <strain evidence="4">ATCC 64411</strain>
    </source>
</reference>
<feature type="transmembrane region" description="Helical" evidence="2">
    <location>
        <begin position="130"/>
        <end position="156"/>
    </location>
</feature>
<feature type="region of interest" description="Disordered" evidence="1">
    <location>
        <begin position="1"/>
        <end position="118"/>
    </location>
</feature>
<dbReference type="EMBL" id="GL876972">
    <property type="protein sequence ID" value="KLU89348.1"/>
    <property type="molecule type" value="Genomic_DNA"/>
</dbReference>
<dbReference type="OMA" id="AGWGDYY"/>
<evidence type="ECO:0000256" key="2">
    <source>
        <dbReference type="SAM" id="Phobius"/>
    </source>
</evidence>
<feature type="compositionally biased region" description="Low complexity" evidence="1">
    <location>
        <begin position="159"/>
        <end position="183"/>
    </location>
</feature>
<evidence type="ECO:0000313" key="3">
    <source>
        <dbReference type="EMBL" id="KLU89348.1"/>
    </source>
</evidence>
<keyword evidence="5" id="KW-1185">Reference proteome</keyword>
<evidence type="ECO:0000256" key="1">
    <source>
        <dbReference type="SAM" id="MobiDB-lite"/>
    </source>
</evidence>
<reference evidence="4" key="4">
    <citation type="journal article" date="2015" name="G3 (Bethesda)">
        <title>Genome sequences of three phytopathogenic species of the Magnaporthaceae family of fungi.</title>
        <authorList>
            <person name="Okagaki L.H."/>
            <person name="Nunes C.C."/>
            <person name="Sailsbery J."/>
            <person name="Clay B."/>
            <person name="Brown D."/>
            <person name="John T."/>
            <person name="Oh Y."/>
            <person name="Young N."/>
            <person name="Fitzgerald M."/>
            <person name="Haas B.J."/>
            <person name="Zeng Q."/>
            <person name="Young S."/>
            <person name="Adiconis X."/>
            <person name="Fan L."/>
            <person name="Levin J.Z."/>
            <person name="Mitchell T.K."/>
            <person name="Okubara P.A."/>
            <person name="Farman M.L."/>
            <person name="Kohn L.M."/>
            <person name="Birren B."/>
            <person name="Ma L.-J."/>
            <person name="Dean R.A."/>
        </authorList>
    </citation>
    <scope>NUCLEOTIDE SEQUENCE</scope>
    <source>
        <strain evidence="4">ATCC 64411 / 73-15</strain>
    </source>
</reference>
<protein>
    <recommendedName>
        <fullName evidence="6">Apple domain-containing protein</fullName>
    </recommendedName>
</protein>
<dbReference type="AlphaFoldDB" id="A0A0C4E720"/>
<reference evidence="3" key="3">
    <citation type="submission" date="2011-03" db="EMBL/GenBank/DDBJ databases">
        <title>Annotation of Magnaporthe poae ATCC 64411.</title>
        <authorList>
            <person name="Ma L.-J."/>
            <person name="Dead R."/>
            <person name="Young S.K."/>
            <person name="Zeng Q."/>
            <person name="Gargeya S."/>
            <person name="Fitzgerald M."/>
            <person name="Haas B."/>
            <person name="Abouelleil A."/>
            <person name="Alvarado L."/>
            <person name="Arachchi H.M."/>
            <person name="Berlin A."/>
            <person name="Brown A."/>
            <person name="Chapman S.B."/>
            <person name="Chen Z."/>
            <person name="Dunbar C."/>
            <person name="Freedman E."/>
            <person name="Gearin G."/>
            <person name="Gellesch M."/>
            <person name="Goldberg J."/>
            <person name="Griggs A."/>
            <person name="Gujja S."/>
            <person name="Heiman D."/>
            <person name="Howarth C."/>
            <person name="Larson L."/>
            <person name="Lui A."/>
            <person name="MacDonald P.J.P."/>
            <person name="Mehta T."/>
            <person name="Montmayeur A."/>
            <person name="Murphy C."/>
            <person name="Neiman D."/>
            <person name="Pearson M."/>
            <person name="Priest M."/>
            <person name="Roberts A."/>
            <person name="Saif S."/>
            <person name="Shea T."/>
            <person name="Shenoy N."/>
            <person name="Sisk P."/>
            <person name="Stolte C."/>
            <person name="Sykes S."/>
            <person name="Yandava C."/>
            <person name="Wortman J."/>
            <person name="Nusbaum C."/>
            <person name="Birren B."/>
        </authorList>
    </citation>
    <scope>NUCLEOTIDE SEQUENCE</scope>
    <source>
        <strain evidence="3">ATCC 64411</strain>
    </source>
</reference>
<feature type="compositionally biased region" description="Polar residues" evidence="1">
    <location>
        <begin position="65"/>
        <end position="75"/>
    </location>
</feature>
<evidence type="ECO:0008006" key="6">
    <source>
        <dbReference type="Google" id="ProtNLM"/>
    </source>
</evidence>
<dbReference type="EMBL" id="ADBL01002006">
    <property type="status" value="NOT_ANNOTATED_CDS"/>
    <property type="molecule type" value="Genomic_DNA"/>
</dbReference>
<keyword evidence="2" id="KW-0472">Membrane</keyword>
<dbReference type="STRING" id="644358.A0A0C4E720"/>
<proteinExistence type="predicted"/>
<gene>
    <name evidence="3" type="ORF">MAPG_08320</name>
</gene>
<evidence type="ECO:0000313" key="4">
    <source>
        <dbReference type="EnsemblFungi" id="MAPG_08320T0"/>
    </source>
</evidence>
<dbReference type="EnsemblFungi" id="MAPG_08320T0">
    <property type="protein sequence ID" value="MAPG_08320T0"/>
    <property type="gene ID" value="MAPG_08320"/>
</dbReference>
<keyword evidence="2" id="KW-0812">Transmembrane</keyword>
<evidence type="ECO:0000313" key="5">
    <source>
        <dbReference type="Proteomes" id="UP000011715"/>
    </source>
</evidence>
<name>A0A0C4E720_MAGP6</name>
<organism evidence="4 5">
    <name type="scientific">Magnaporthiopsis poae (strain ATCC 64411 / 73-15)</name>
    <name type="common">Kentucky bluegrass fungus</name>
    <name type="synonym">Magnaporthe poae</name>
    <dbReference type="NCBI Taxonomy" id="644358"/>
    <lineage>
        <taxon>Eukaryota</taxon>
        <taxon>Fungi</taxon>
        <taxon>Dikarya</taxon>
        <taxon>Ascomycota</taxon>
        <taxon>Pezizomycotina</taxon>
        <taxon>Sordariomycetes</taxon>
        <taxon>Sordariomycetidae</taxon>
        <taxon>Magnaporthales</taxon>
        <taxon>Magnaporthaceae</taxon>
        <taxon>Magnaporthiopsis</taxon>
    </lineage>
</organism>
<feature type="region of interest" description="Disordered" evidence="1">
    <location>
        <begin position="159"/>
        <end position="191"/>
    </location>
</feature>
<dbReference type="Proteomes" id="UP000011715">
    <property type="component" value="Unassembled WGS sequence"/>
</dbReference>
<dbReference type="VEuPathDB" id="FungiDB:MAPG_08320"/>
<keyword evidence="2" id="KW-1133">Transmembrane helix</keyword>
<dbReference type="OrthoDB" id="5242362at2759"/>
<accession>A0A0C4E720</accession>